<organism evidence="16 17">
    <name type="scientific">Helianthus annuus</name>
    <name type="common">Common sunflower</name>
    <dbReference type="NCBI Taxonomy" id="4232"/>
    <lineage>
        <taxon>Eukaryota</taxon>
        <taxon>Viridiplantae</taxon>
        <taxon>Streptophyta</taxon>
        <taxon>Embryophyta</taxon>
        <taxon>Tracheophyta</taxon>
        <taxon>Spermatophyta</taxon>
        <taxon>Magnoliopsida</taxon>
        <taxon>eudicotyledons</taxon>
        <taxon>Gunneridae</taxon>
        <taxon>Pentapetalae</taxon>
        <taxon>asterids</taxon>
        <taxon>campanulids</taxon>
        <taxon>Asterales</taxon>
        <taxon>Asteraceae</taxon>
        <taxon>Asteroideae</taxon>
        <taxon>Heliantheae alliance</taxon>
        <taxon>Heliantheae</taxon>
        <taxon>Helianthus</taxon>
    </lineage>
</organism>
<dbReference type="GO" id="GO:0020037">
    <property type="term" value="F:heme binding"/>
    <property type="evidence" value="ECO:0007669"/>
    <property type="project" value="InterPro"/>
</dbReference>
<evidence type="ECO:0000256" key="1">
    <source>
        <dbReference type="ARBA" id="ARBA00001971"/>
    </source>
</evidence>
<gene>
    <name evidence="16" type="ORF">HanXRQr2_Chr02g0060491</name>
</gene>
<sequence length="546" mass="62970">MSLTYKYMKGSPMFFVLHPQSAELTMDSFHIMILLAISMFLFFLLNNFRRSLSKTLLPLPPGPPGLPIIGNLHELDTSNFADYLWRLSKRYGPLMSLRLGCVQTLVVSSAEMAKEVLKTKDLIFCNRPVLTGQRKLSYDNKDIVFSPYNEYWRQMRKTCTLHLFSMKHVNSCRPVREEEVFDMIDKIKTRIAKKELVNLSEILMVLTSNIISRVAFGKKPVFSEPDRTAQIVRLNEYDDEQQVTRFNELLCQCQSMFATFFYRDHFPLMGWLLDVLNGSMARLEKNFKDMDEFYQELIDEHVNRNEPNNKQEDMVDILLKLKQDSDCSFELTYDHIKAVLMNILLGGTETSAATVVWAMTLLMKNPKSLKKIQQEVRNAIRNKGKVHEDDLYKLDYLKAVIKETLRLYPIAPLLLPRESRERCVLNGFEIPKKTLVYVNAWAVGRDPQCWDRPEVFEPERFMGSSVDYKGTDFELIPFGSGRRVCPGMSLGTATVEVALSNLVYSFDWEMPEGTGEIDTLTTPGTVARKKNDLRLAAKVYDHGCRS</sequence>
<dbReference type="InterPro" id="IPR017972">
    <property type="entry name" value="Cyt_P450_CS"/>
</dbReference>
<dbReference type="GO" id="GO:0005506">
    <property type="term" value="F:iron ion binding"/>
    <property type="evidence" value="ECO:0007669"/>
    <property type="project" value="InterPro"/>
</dbReference>
<dbReference type="GO" id="GO:0016020">
    <property type="term" value="C:membrane"/>
    <property type="evidence" value="ECO:0000318"/>
    <property type="project" value="GO_Central"/>
</dbReference>
<evidence type="ECO:0000256" key="9">
    <source>
        <dbReference type="ARBA" id="ARBA00023002"/>
    </source>
</evidence>
<dbReference type="Pfam" id="PF00067">
    <property type="entry name" value="p450"/>
    <property type="match status" value="1"/>
</dbReference>
<evidence type="ECO:0000313" key="17">
    <source>
        <dbReference type="Proteomes" id="UP000215914"/>
    </source>
</evidence>
<dbReference type="InterPro" id="IPR001128">
    <property type="entry name" value="Cyt_P450"/>
</dbReference>
<keyword evidence="10 13" id="KW-0408">Iron</keyword>
<dbReference type="Gramene" id="mRNA:HanXRQr2_Chr02g0060491">
    <property type="protein sequence ID" value="mRNA:HanXRQr2_Chr02g0060491"/>
    <property type="gene ID" value="HanXRQr2_Chr02g0060491"/>
</dbReference>
<evidence type="ECO:0000256" key="14">
    <source>
        <dbReference type="RuleBase" id="RU000461"/>
    </source>
</evidence>
<feature type="transmembrane region" description="Helical" evidence="15">
    <location>
        <begin position="339"/>
        <end position="362"/>
    </location>
</feature>
<dbReference type="SUPFAM" id="SSF48264">
    <property type="entry name" value="Cytochrome P450"/>
    <property type="match status" value="1"/>
</dbReference>
<evidence type="ECO:0000256" key="13">
    <source>
        <dbReference type="PIRSR" id="PIRSR602401-1"/>
    </source>
</evidence>
<comment type="caution">
    <text evidence="16">The sequence shown here is derived from an EMBL/GenBank/DDBJ whole genome shotgun (WGS) entry which is preliminary data.</text>
</comment>
<dbReference type="PANTHER" id="PTHR47955">
    <property type="entry name" value="CYTOCHROME P450 FAMILY 71 PROTEIN"/>
    <property type="match status" value="1"/>
</dbReference>
<keyword evidence="5 13" id="KW-0349">Heme</keyword>
<dbReference type="InterPro" id="IPR002401">
    <property type="entry name" value="Cyt_P450_E_grp-I"/>
</dbReference>
<feature type="binding site" description="axial binding residue" evidence="13">
    <location>
        <position position="485"/>
    </location>
    <ligand>
        <name>heme</name>
        <dbReference type="ChEBI" id="CHEBI:30413"/>
    </ligand>
    <ligandPart>
        <name>Fe</name>
        <dbReference type="ChEBI" id="CHEBI:18248"/>
    </ligandPart>
</feature>
<accession>A0A9K3JM56</accession>
<keyword evidence="12 15" id="KW-0472">Membrane</keyword>
<dbReference type="EMBL" id="MNCJ02000317">
    <property type="protein sequence ID" value="KAF5818068.1"/>
    <property type="molecule type" value="Genomic_DNA"/>
</dbReference>
<comment type="similarity">
    <text evidence="4 14">Belongs to the cytochrome P450 family.</text>
</comment>
<protein>
    <submittedName>
        <fullName evidence="16">Cytochrome P450</fullName>
    </submittedName>
</protein>
<dbReference type="PRINTS" id="PR00463">
    <property type="entry name" value="EP450I"/>
</dbReference>
<keyword evidence="11 14" id="KW-0503">Monooxygenase</keyword>
<evidence type="ECO:0000256" key="5">
    <source>
        <dbReference type="ARBA" id="ARBA00022617"/>
    </source>
</evidence>
<name>A0A9K3JM56_HELAN</name>
<comment type="cofactor">
    <cofactor evidence="1 13">
        <name>heme</name>
        <dbReference type="ChEBI" id="CHEBI:30413"/>
    </cofactor>
</comment>
<evidence type="ECO:0000256" key="6">
    <source>
        <dbReference type="ARBA" id="ARBA00022692"/>
    </source>
</evidence>
<keyword evidence="7 13" id="KW-0479">Metal-binding</keyword>
<evidence type="ECO:0000256" key="3">
    <source>
        <dbReference type="ARBA" id="ARBA00004721"/>
    </source>
</evidence>
<keyword evidence="9 14" id="KW-0560">Oxidoreductase</keyword>
<comment type="subcellular location">
    <subcellularLocation>
        <location evidence="2">Membrane</location>
        <topology evidence="2">Single-pass membrane protein</topology>
    </subcellularLocation>
</comment>
<evidence type="ECO:0000256" key="12">
    <source>
        <dbReference type="ARBA" id="ARBA00023136"/>
    </source>
</evidence>
<evidence type="ECO:0000256" key="7">
    <source>
        <dbReference type="ARBA" id="ARBA00022723"/>
    </source>
</evidence>
<dbReference type="Gene3D" id="1.10.630.10">
    <property type="entry name" value="Cytochrome P450"/>
    <property type="match status" value="1"/>
</dbReference>
<dbReference type="GO" id="GO:0051762">
    <property type="term" value="P:sesquiterpene biosynthetic process"/>
    <property type="evidence" value="ECO:0007669"/>
    <property type="project" value="UniProtKB-ARBA"/>
</dbReference>
<evidence type="ECO:0000256" key="10">
    <source>
        <dbReference type="ARBA" id="ARBA00023004"/>
    </source>
</evidence>
<evidence type="ECO:0000313" key="16">
    <source>
        <dbReference type="EMBL" id="KAF5818068.1"/>
    </source>
</evidence>
<dbReference type="GO" id="GO:0016712">
    <property type="term" value="F:oxidoreductase activity, acting on paired donors, with incorporation or reduction of molecular oxygen, reduced flavin or flavoprotein as one donor, and incorporation of one atom of oxygen"/>
    <property type="evidence" value="ECO:0007669"/>
    <property type="project" value="UniProtKB-ARBA"/>
</dbReference>
<comment type="pathway">
    <text evidence="3">Secondary metabolite biosynthesis; terpenoid biosynthesis.</text>
</comment>
<keyword evidence="6 15" id="KW-0812">Transmembrane</keyword>
<evidence type="ECO:0000256" key="2">
    <source>
        <dbReference type="ARBA" id="ARBA00004167"/>
    </source>
</evidence>
<dbReference type="GO" id="GO:0016709">
    <property type="term" value="F:oxidoreductase activity, acting on paired donors, with incorporation or reduction of molecular oxygen, NAD(P)H as one donor, and incorporation of one atom of oxygen"/>
    <property type="evidence" value="ECO:0000318"/>
    <property type="project" value="GO_Central"/>
</dbReference>
<dbReference type="PANTHER" id="PTHR47955:SF22">
    <property type="entry name" value="CYTOCHROME P450 83B1-LIKE"/>
    <property type="match status" value="1"/>
</dbReference>
<proteinExistence type="inferred from homology"/>
<evidence type="ECO:0000256" key="8">
    <source>
        <dbReference type="ARBA" id="ARBA00022989"/>
    </source>
</evidence>
<evidence type="ECO:0000256" key="4">
    <source>
        <dbReference type="ARBA" id="ARBA00010617"/>
    </source>
</evidence>
<evidence type="ECO:0000256" key="11">
    <source>
        <dbReference type="ARBA" id="ARBA00023033"/>
    </source>
</evidence>
<dbReference type="PROSITE" id="PS00086">
    <property type="entry name" value="CYTOCHROME_P450"/>
    <property type="match status" value="1"/>
</dbReference>
<reference evidence="16" key="1">
    <citation type="journal article" date="2017" name="Nature">
        <title>The sunflower genome provides insights into oil metabolism, flowering and Asterid evolution.</title>
        <authorList>
            <person name="Badouin H."/>
            <person name="Gouzy J."/>
            <person name="Grassa C.J."/>
            <person name="Murat F."/>
            <person name="Staton S.E."/>
            <person name="Cottret L."/>
            <person name="Lelandais-Briere C."/>
            <person name="Owens G.L."/>
            <person name="Carrere S."/>
            <person name="Mayjonade B."/>
            <person name="Legrand L."/>
            <person name="Gill N."/>
            <person name="Kane N.C."/>
            <person name="Bowers J.E."/>
            <person name="Hubner S."/>
            <person name="Bellec A."/>
            <person name="Berard A."/>
            <person name="Berges H."/>
            <person name="Blanchet N."/>
            <person name="Boniface M.C."/>
            <person name="Brunel D."/>
            <person name="Catrice O."/>
            <person name="Chaidir N."/>
            <person name="Claudel C."/>
            <person name="Donnadieu C."/>
            <person name="Faraut T."/>
            <person name="Fievet G."/>
            <person name="Helmstetter N."/>
            <person name="King M."/>
            <person name="Knapp S.J."/>
            <person name="Lai Z."/>
            <person name="Le Paslier M.C."/>
            <person name="Lippi Y."/>
            <person name="Lorenzon L."/>
            <person name="Mandel J.R."/>
            <person name="Marage G."/>
            <person name="Marchand G."/>
            <person name="Marquand E."/>
            <person name="Bret-Mestries E."/>
            <person name="Morien E."/>
            <person name="Nambeesan S."/>
            <person name="Nguyen T."/>
            <person name="Pegot-Espagnet P."/>
            <person name="Pouilly N."/>
            <person name="Raftis F."/>
            <person name="Sallet E."/>
            <person name="Schiex T."/>
            <person name="Thomas J."/>
            <person name="Vandecasteele C."/>
            <person name="Vares D."/>
            <person name="Vear F."/>
            <person name="Vautrin S."/>
            <person name="Crespi M."/>
            <person name="Mangin B."/>
            <person name="Burke J.M."/>
            <person name="Salse J."/>
            <person name="Munos S."/>
            <person name="Vincourt P."/>
            <person name="Rieseberg L.H."/>
            <person name="Langlade N.B."/>
        </authorList>
    </citation>
    <scope>NUCLEOTIDE SEQUENCE</scope>
    <source>
        <tissue evidence="16">Leaves</tissue>
    </source>
</reference>
<reference evidence="16" key="2">
    <citation type="submission" date="2020-06" db="EMBL/GenBank/DDBJ databases">
        <title>Helianthus annuus Genome sequencing and assembly Release 2.</title>
        <authorList>
            <person name="Gouzy J."/>
            <person name="Langlade N."/>
            <person name="Munos S."/>
        </authorList>
    </citation>
    <scope>NUCLEOTIDE SEQUENCE</scope>
    <source>
        <tissue evidence="16">Leaves</tissue>
    </source>
</reference>
<keyword evidence="8 15" id="KW-1133">Transmembrane helix</keyword>
<keyword evidence="17" id="KW-1185">Reference proteome</keyword>
<dbReference type="AlphaFoldDB" id="A0A9K3JM56"/>
<dbReference type="CDD" id="cd11072">
    <property type="entry name" value="CYP71-like"/>
    <property type="match status" value="1"/>
</dbReference>
<dbReference type="InterPro" id="IPR036396">
    <property type="entry name" value="Cyt_P450_sf"/>
</dbReference>
<dbReference type="PRINTS" id="PR00385">
    <property type="entry name" value="P450"/>
</dbReference>
<evidence type="ECO:0000256" key="15">
    <source>
        <dbReference type="SAM" id="Phobius"/>
    </source>
</evidence>
<dbReference type="Proteomes" id="UP000215914">
    <property type="component" value="Unassembled WGS sequence"/>
</dbReference>
<dbReference type="FunFam" id="1.10.630.10:FF:000011">
    <property type="entry name" value="Cytochrome P450 83B1"/>
    <property type="match status" value="1"/>
</dbReference>
<feature type="transmembrane region" description="Helical" evidence="15">
    <location>
        <begin position="29"/>
        <end position="48"/>
    </location>
</feature>